<evidence type="ECO:0000256" key="2">
    <source>
        <dbReference type="ARBA" id="ARBA00004613"/>
    </source>
</evidence>
<comment type="cofactor">
    <cofactor evidence="1">
        <name>Zn(2+)</name>
        <dbReference type="ChEBI" id="CHEBI:29105"/>
    </cofactor>
</comment>
<evidence type="ECO:0000256" key="7">
    <source>
        <dbReference type="ARBA" id="ARBA00022801"/>
    </source>
</evidence>
<reference evidence="16 17" key="1">
    <citation type="submission" date="2023-09" db="EMBL/GenBank/DDBJ databases">
        <title>Genomes of two closely related lineages of the louse Polyplax serrata with different host specificities.</title>
        <authorList>
            <person name="Martinu J."/>
            <person name="Tarabai H."/>
            <person name="Stefka J."/>
            <person name="Hypsa V."/>
        </authorList>
    </citation>
    <scope>NUCLEOTIDE SEQUENCE [LARGE SCALE GENOMIC DNA]</scope>
    <source>
        <strain evidence="16">98ZLc_SE</strain>
    </source>
</reference>
<dbReference type="PANTHER" id="PTHR10340">
    <property type="entry name" value="SPHINGOMYELIN PHOSPHODIESTERASE"/>
    <property type="match status" value="1"/>
</dbReference>
<evidence type="ECO:0000256" key="10">
    <source>
        <dbReference type="ARBA" id="ARBA00023180"/>
    </source>
</evidence>
<dbReference type="Proteomes" id="UP001359485">
    <property type="component" value="Unassembled WGS sequence"/>
</dbReference>
<evidence type="ECO:0000259" key="15">
    <source>
        <dbReference type="PROSITE" id="PS50015"/>
    </source>
</evidence>
<evidence type="ECO:0000256" key="1">
    <source>
        <dbReference type="ARBA" id="ARBA00001947"/>
    </source>
</evidence>
<dbReference type="PANTHER" id="PTHR10340:SF34">
    <property type="entry name" value="SPHINGOMYELIN PHOSPHODIESTERASE"/>
    <property type="match status" value="1"/>
</dbReference>
<sequence>MSLSVLMGLTLLTCFLSGSQGWPTYSTNVKEIDSARKVEETKFLWNDLPTGNHKSALPNVQLLEQTTRYEIEKKQVPDDPPDCLGCVSGVYMVQYYIKKNKTTTEITEILQRLCVALNYGAPDFCRDLAHQMGEVVVTILTNTSNTPHEVCSFVHNIDCGNGDVNGHRWKLKIPGGKPPVVPRPPPKSDTPKLRVLHITDTHYDPLYKEGTKAVCDRWLCCRTECGMALKNESAAGKWGGWKCDIPERTLDSFLQHANSSHGRFDYILWTGDIPSHASWTQTKEESLYMLRSTVGKILKYFPNTPIFPALGNHEGSPPNLYPSPKIGQSQRTSWLYRELARQWSLMVPEDTLKMIEFGAFYVAPVRPRLKVISLNTNFCYSSNWWLILNSTDPADMLKWFITELDKAERENVKVHVIGHIPPGSVDCLKIWGNNFYDIISRYENTVTAQFYGHTHTDEIDIYYDSETKQRPVSVGYIGPSVTTFVDGNPAYRIYAIDGDHKDSSYDVVDFEGWIMDLEKSNRDEVAHWKKLYSAKQSYGLSSLLPNDWNAFYERLKTDDTLMDTYDRHYWKDSPRRPKCGDECRRSHLFDIRSGVHYGPPQY</sequence>
<feature type="domain" description="Saposin B-type" evidence="15">
    <location>
        <begin position="79"/>
        <end position="163"/>
    </location>
</feature>
<dbReference type="InterPro" id="IPR029052">
    <property type="entry name" value="Metallo-depent_PP-like"/>
</dbReference>
<dbReference type="PROSITE" id="PS50015">
    <property type="entry name" value="SAP_B"/>
    <property type="match status" value="1"/>
</dbReference>
<dbReference type="SUPFAM" id="SSF56300">
    <property type="entry name" value="Metallo-dependent phosphatases"/>
    <property type="match status" value="1"/>
</dbReference>
<dbReference type="Gene3D" id="3.60.21.10">
    <property type="match status" value="1"/>
</dbReference>
<comment type="function">
    <text evidence="13">Converts sphingomyelin to ceramide.</text>
</comment>
<organism evidence="16 17">
    <name type="scientific">Polyplax serrata</name>
    <name type="common">Common mouse louse</name>
    <dbReference type="NCBI Taxonomy" id="468196"/>
    <lineage>
        <taxon>Eukaryota</taxon>
        <taxon>Metazoa</taxon>
        <taxon>Ecdysozoa</taxon>
        <taxon>Arthropoda</taxon>
        <taxon>Hexapoda</taxon>
        <taxon>Insecta</taxon>
        <taxon>Pterygota</taxon>
        <taxon>Neoptera</taxon>
        <taxon>Paraneoptera</taxon>
        <taxon>Psocodea</taxon>
        <taxon>Troctomorpha</taxon>
        <taxon>Phthiraptera</taxon>
        <taxon>Anoplura</taxon>
        <taxon>Polyplacidae</taxon>
        <taxon>Polyplax</taxon>
    </lineage>
</organism>
<comment type="caution">
    <text evidence="16">The sequence shown here is derived from an EMBL/GenBank/DDBJ whole genome shotgun (WGS) entry which is preliminary data.</text>
</comment>
<dbReference type="Pfam" id="PF00149">
    <property type="entry name" value="Metallophos"/>
    <property type="match status" value="1"/>
</dbReference>
<keyword evidence="4" id="KW-0964">Secreted</keyword>
<keyword evidence="8" id="KW-0862">Zinc</keyword>
<feature type="chain" id="PRO_5047169523" description="Sphingomyelin phosphodiesterase" evidence="14">
    <location>
        <begin position="22"/>
        <end position="602"/>
    </location>
</feature>
<keyword evidence="7 13" id="KW-0378">Hydrolase</keyword>
<evidence type="ECO:0000256" key="9">
    <source>
        <dbReference type="ARBA" id="ARBA00023157"/>
    </source>
</evidence>
<evidence type="ECO:0000256" key="11">
    <source>
        <dbReference type="ARBA" id="ARBA00023295"/>
    </source>
</evidence>
<evidence type="ECO:0000256" key="13">
    <source>
        <dbReference type="PIRNR" id="PIRNR000948"/>
    </source>
</evidence>
<name>A0ABR1AFC0_POLSC</name>
<dbReference type="InterPro" id="IPR011001">
    <property type="entry name" value="Saposin-like"/>
</dbReference>
<comment type="similarity">
    <text evidence="3 13">Belongs to the acid sphingomyelinase family.</text>
</comment>
<evidence type="ECO:0000256" key="12">
    <source>
        <dbReference type="ARBA" id="ARBA00047268"/>
    </source>
</evidence>
<dbReference type="Gene3D" id="1.10.225.10">
    <property type="entry name" value="Saposin-like"/>
    <property type="match status" value="1"/>
</dbReference>
<evidence type="ECO:0000256" key="14">
    <source>
        <dbReference type="SAM" id="SignalP"/>
    </source>
</evidence>
<accession>A0ABR1AFC0</accession>
<keyword evidence="5" id="KW-0479">Metal-binding</keyword>
<dbReference type="InterPro" id="IPR008139">
    <property type="entry name" value="SaposinB_dom"/>
</dbReference>
<dbReference type="InterPro" id="IPR011160">
    <property type="entry name" value="Sphingomy_PDE"/>
</dbReference>
<dbReference type="SMART" id="SM00741">
    <property type="entry name" value="SapB"/>
    <property type="match status" value="1"/>
</dbReference>
<dbReference type="EC" id="3.1.4.12" evidence="13"/>
<proteinExistence type="inferred from homology"/>
<comment type="subcellular location">
    <subcellularLocation>
        <location evidence="2">Secreted</location>
    </subcellularLocation>
</comment>
<keyword evidence="6 14" id="KW-0732">Signal</keyword>
<dbReference type="EMBL" id="JAWJWF010000050">
    <property type="protein sequence ID" value="KAK6618148.1"/>
    <property type="molecule type" value="Genomic_DNA"/>
</dbReference>
<keyword evidence="9" id="KW-1015">Disulfide bond</keyword>
<dbReference type="CDD" id="cd00842">
    <property type="entry name" value="MPP_ASMase"/>
    <property type="match status" value="1"/>
</dbReference>
<evidence type="ECO:0000313" key="16">
    <source>
        <dbReference type="EMBL" id="KAK6618148.1"/>
    </source>
</evidence>
<evidence type="ECO:0000313" key="17">
    <source>
        <dbReference type="Proteomes" id="UP001359485"/>
    </source>
</evidence>
<evidence type="ECO:0000256" key="8">
    <source>
        <dbReference type="ARBA" id="ARBA00022833"/>
    </source>
</evidence>
<dbReference type="InterPro" id="IPR004843">
    <property type="entry name" value="Calcineurin-like_PHP"/>
</dbReference>
<gene>
    <name evidence="16" type="ORF">RUM44_002599</name>
</gene>
<keyword evidence="11 13" id="KW-0326">Glycosidase</keyword>
<keyword evidence="17" id="KW-1185">Reference proteome</keyword>
<evidence type="ECO:0000256" key="5">
    <source>
        <dbReference type="ARBA" id="ARBA00022723"/>
    </source>
</evidence>
<evidence type="ECO:0000256" key="4">
    <source>
        <dbReference type="ARBA" id="ARBA00022525"/>
    </source>
</evidence>
<evidence type="ECO:0000256" key="3">
    <source>
        <dbReference type="ARBA" id="ARBA00008234"/>
    </source>
</evidence>
<feature type="signal peptide" evidence="14">
    <location>
        <begin position="1"/>
        <end position="21"/>
    </location>
</feature>
<evidence type="ECO:0000256" key="6">
    <source>
        <dbReference type="ARBA" id="ARBA00022729"/>
    </source>
</evidence>
<dbReference type="PIRSF" id="PIRSF000948">
    <property type="entry name" value="Sphingomy_PDE"/>
    <property type="match status" value="1"/>
</dbReference>
<keyword evidence="10" id="KW-0325">Glycoprotein</keyword>
<dbReference type="InterPro" id="IPR041805">
    <property type="entry name" value="ASMase/PPN1_MPP"/>
</dbReference>
<comment type="catalytic activity">
    <reaction evidence="12">
        <text>a sphingomyelin + H2O = phosphocholine + an N-acylsphing-4-enine + H(+)</text>
        <dbReference type="Rhea" id="RHEA:19253"/>
        <dbReference type="ChEBI" id="CHEBI:15377"/>
        <dbReference type="ChEBI" id="CHEBI:15378"/>
        <dbReference type="ChEBI" id="CHEBI:17636"/>
        <dbReference type="ChEBI" id="CHEBI:52639"/>
        <dbReference type="ChEBI" id="CHEBI:295975"/>
        <dbReference type="EC" id="3.1.4.12"/>
    </reaction>
    <physiologicalReaction direction="left-to-right" evidence="12">
        <dbReference type="Rhea" id="RHEA:19254"/>
    </physiologicalReaction>
</comment>
<dbReference type="SUPFAM" id="SSF47862">
    <property type="entry name" value="Saposin"/>
    <property type="match status" value="1"/>
</dbReference>
<protein>
    <recommendedName>
        <fullName evidence="13">Sphingomyelin phosphodiesterase</fullName>
        <ecNumber evidence="13">3.1.4.12</ecNumber>
    </recommendedName>
</protein>